<organism evidence="2 3">
    <name type="scientific">Ensete ventricosum</name>
    <name type="common">Abyssinian banana</name>
    <name type="synonym">Musa ensete</name>
    <dbReference type="NCBI Taxonomy" id="4639"/>
    <lineage>
        <taxon>Eukaryota</taxon>
        <taxon>Viridiplantae</taxon>
        <taxon>Streptophyta</taxon>
        <taxon>Embryophyta</taxon>
        <taxon>Tracheophyta</taxon>
        <taxon>Spermatophyta</taxon>
        <taxon>Magnoliopsida</taxon>
        <taxon>Liliopsida</taxon>
        <taxon>Zingiberales</taxon>
        <taxon>Musaceae</taxon>
        <taxon>Ensete</taxon>
    </lineage>
</organism>
<sequence>MSSLLCERLLEHMASIATNGSGEAMECLCVVESSKWKRIERESGTRGWAEAPSAATGWLAERIGDFGRYSQENGVAEEQGDEEWPPPSLSTPT</sequence>
<proteinExistence type="predicted"/>
<dbReference type="AlphaFoldDB" id="A0A426Y4Q8"/>
<accession>A0A426Y4Q8</accession>
<evidence type="ECO:0000313" key="3">
    <source>
        <dbReference type="Proteomes" id="UP000287651"/>
    </source>
</evidence>
<gene>
    <name evidence="2" type="ORF">B296_00039213</name>
</gene>
<reference evidence="2 3" key="1">
    <citation type="journal article" date="2014" name="Agronomy (Basel)">
        <title>A Draft Genome Sequence for Ensete ventricosum, the Drought-Tolerant Tree Against Hunger.</title>
        <authorList>
            <person name="Harrison J."/>
            <person name="Moore K.A."/>
            <person name="Paszkiewicz K."/>
            <person name="Jones T."/>
            <person name="Grant M."/>
            <person name="Ambacheew D."/>
            <person name="Muzemil S."/>
            <person name="Studholme D.J."/>
        </authorList>
    </citation>
    <scope>NUCLEOTIDE SEQUENCE [LARGE SCALE GENOMIC DNA]</scope>
</reference>
<comment type="caution">
    <text evidence="2">The sequence shown here is derived from an EMBL/GenBank/DDBJ whole genome shotgun (WGS) entry which is preliminary data.</text>
</comment>
<feature type="region of interest" description="Disordered" evidence="1">
    <location>
        <begin position="69"/>
        <end position="93"/>
    </location>
</feature>
<protein>
    <submittedName>
        <fullName evidence="2">Uncharacterized protein</fullName>
    </submittedName>
</protein>
<dbReference type="EMBL" id="AMZH03014996">
    <property type="protein sequence ID" value="RRT46736.1"/>
    <property type="molecule type" value="Genomic_DNA"/>
</dbReference>
<name>A0A426Y4Q8_ENSVE</name>
<evidence type="ECO:0000256" key="1">
    <source>
        <dbReference type="SAM" id="MobiDB-lite"/>
    </source>
</evidence>
<evidence type="ECO:0000313" key="2">
    <source>
        <dbReference type="EMBL" id="RRT46736.1"/>
    </source>
</evidence>
<dbReference type="Proteomes" id="UP000287651">
    <property type="component" value="Unassembled WGS sequence"/>
</dbReference>